<dbReference type="EMBL" id="CP045908">
    <property type="protein sequence ID" value="QQP33000.1"/>
    <property type="molecule type" value="Genomic_DNA"/>
</dbReference>
<reference evidence="3" key="1">
    <citation type="submission" date="2021-01" db="EMBL/GenBank/DDBJ databases">
        <title>Caligus Genome Assembly.</title>
        <authorList>
            <person name="Gallardo-Escarate C."/>
        </authorList>
    </citation>
    <scope>NUCLEOTIDE SEQUENCE [LARGE SCALE GENOMIC DNA]</scope>
</reference>
<sequence>MCGNIFSEQPSSTSSSSPPPTGSVAAPDWLPPATPIELTGQPDAGQGPREKGSPQVQDRLAN</sequence>
<keyword evidence="3" id="KW-1185">Reference proteome</keyword>
<dbReference type="Proteomes" id="UP000595437">
    <property type="component" value="Chromosome 19"/>
</dbReference>
<gene>
    <name evidence="2" type="ORF">FKW44_024216</name>
</gene>
<accession>A0A7T8GML0</accession>
<protein>
    <submittedName>
        <fullName evidence="2">Uncharacterized protein</fullName>
    </submittedName>
</protein>
<proteinExistence type="predicted"/>
<evidence type="ECO:0000313" key="3">
    <source>
        <dbReference type="Proteomes" id="UP000595437"/>
    </source>
</evidence>
<feature type="region of interest" description="Disordered" evidence="1">
    <location>
        <begin position="1"/>
        <end position="62"/>
    </location>
</feature>
<dbReference type="AlphaFoldDB" id="A0A7T8GML0"/>
<organism evidence="2 3">
    <name type="scientific">Caligus rogercresseyi</name>
    <name type="common">Sea louse</name>
    <dbReference type="NCBI Taxonomy" id="217165"/>
    <lineage>
        <taxon>Eukaryota</taxon>
        <taxon>Metazoa</taxon>
        <taxon>Ecdysozoa</taxon>
        <taxon>Arthropoda</taxon>
        <taxon>Crustacea</taxon>
        <taxon>Multicrustacea</taxon>
        <taxon>Hexanauplia</taxon>
        <taxon>Copepoda</taxon>
        <taxon>Siphonostomatoida</taxon>
        <taxon>Caligidae</taxon>
        <taxon>Caligus</taxon>
    </lineage>
</organism>
<evidence type="ECO:0000313" key="2">
    <source>
        <dbReference type="EMBL" id="QQP33000.1"/>
    </source>
</evidence>
<name>A0A7T8GML0_CALRO</name>
<evidence type="ECO:0000256" key="1">
    <source>
        <dbReference type="SAM" id="MobiDB-lite"/>
    </source>
</evidence>